<feature type="chain" id="PRO_5036164731" description="RxLR effector protein" evidence="1">
    <location>
        <begin position="20"/>
        <end position="55"/>
    </location>
</feature>
<dbReference type="EMBL" id="QXFT01001571">
    <property type="protein sequence ID" value="KAE9315244.1"/>
    <property type="molecule type" value="Genomic_DNA"/>
</dbReference>
<evidence type="ECO:0000256" key="1">
    <source>
        <dbReference type="SAM" id="SignalP"/>
    </source>
</evidence>
<name>A0A6A3KE53_9STRA</name>
<sequence length="55" mass="5672">MVSLIASACLVAPCALTNANADANITVLTRKNQKQLIDGNTVLAGSQLKATSKKT</sequence>
<evidence type="ECO:0000313" key="3">
    <source>
        <dbReference type="EMBL" id="KAE9002975.1"/>
    </source>
</evidence>
<gene>
    <name evidence="3" type="ORF">PR001_g18103</name>
    <name evidence="2" type="ORF">PR002_g18406</name>
    <name evidence="4" type="ORF">PR003_g19036</name>
</gene>
<keyword evidence="1" id="KW-0732">Signal</keyword>
<keyword evidence="6" id="KW-1185">Reference proteome</keyword>
<evidence type="ECO:0000313" key="5">
    <source>
        <dbReference type="Proteomes" id="UP000429607"/>
    </source>
</evidence>
<dbReference type="EMBL" id="QXFV01001564">
    <property type="protein sequence ID" value="KAE9002975.1"/>
    <property type="molecule type" value="Genomic_DNA"/>
</dbReference>
<dbReference type="Proteomes" id="UP000435112">
    <property type="component" value="Unassembled WGS sequence"/>
</dbReference>
<dbReference type="EMBL" id="QXFU01001572">
    <property type="protein sequence ID" value="KAE8999600.1"/>
    <property type="molecule type" value="Genomic_DNA"/>
</dbReference>
<protein>
    <recommendedName>
        <fullName evidence="8">RxLR effector protein</fullName>
    </recommendedName>
</protein>
<evidence type="ECO:0008006" key="8">
    <source>
        <dbReference type="Google" id="ProtNLM"/>
    </source>
</evidence>
<organism evidence="3 5">
    <name type="scientific">Phytophthora rubi</name>
    <dbReference type="NCBI Taxonomy" id="129364"/>
    <lineage>
        <taxon>Eukaryota</taxon>
        <taxon>Sar</taxon>
        <taxon>Stramenopiles</taxon>
        <taxon>Oomycota</taxon>
        <taxon>Peronosporomycetes</taxon>
        <taxon>Peronosporales</taxon>
        <taxon>Peronosporaceae</taxon>
        <taxon>Phytophthora</taxon>
    </lineage>
</organism>
<evidence type="ECO:0000313" key="4">
    <source>
        <dbReference type="EMBL" id="KAE9315244.1"/>
    </source>
</evidence>
<dbReference type="Proteomes" id="UP000429607">
    <property type="component" value="Unassembled WGS sequence"/>
</dbReference>
<evidence type="ECO:0000313" key="6">
    <source>
        <dbReference type="Proteomes" id="UP000434957"/>
    </source>
</evidence>
<dbReference type="Proteomes" id="UP000434957">
    <property type="component" value="Unassembled WGS sequence"/>
</dbReference>
<comment type="caution">
    <text evidence="3">The sequence shown here is derived from an EMBL/GenBank/DDBJ whole genome shotgun (WGS) entry which is preliminary data.</text>
</comment>
<proteinExistence type="predicted"/>
<evidence type="ECO:0000313" key="7">
    <source>
        <dbReference type="Proteomes" id="UP000435112"/>
    </source>
</evidence>
<feature type="signal peptide" evidence="1">
    <location>
        <begin position="1"/>
        <end position="19"/>
    </location>
</feature>
<reference evidence="5 7" key="1">
    <citation type="submission" date="2018-09" db="EMBL/GenBank/DDBJ databases">
        <title>Genomic investigation of the strawberry pathogen Phytophthora fragariae indicates pathogenicity is determined by transcriptional variation in three key races.</title>
        <authorList>
            <person name="Adams T.M."/>
            <person name="Armitage A.D."/>
            <person name="Sobczyk M.K."/>
            <person name="Bates H.J."/>
            <person name="Dunwell J.M."/>
            <person name="Nellist C.F."/>
            <person name="Harrison R.J."/>
        </authorList>
    </citation>
    <scope>NUCLEOTIDE SEQUENCE [LARGE SCALE GENOMIC DNA]</scope>
    <source>
        <strain evidence="3 5">SCRP249</strain>
        <strain evidence="2 7">SCRP324</strain>
        <strain evidence="4 6">SCRP333</strain>
    </source>
</reference>
<evidence type="ECO:0000313" key="2">
    <source>
        <dbReference type="EMBL" id="KAE8999600.1"/>
    </source>
</evidence>
<dbReference type="AlphaFoldDB" id="A0A6A3KE53"/>
<accession>A0A6A3KE53</accession>